<evidence type="ECO:0000256" key="7">
    <source>
        <dbReference type="PIRSR" id="PIRSR002030-1"/>
    </source>
</evidence>
<dbReference type="InterPro" id="IPR009050">
    <property type="entry name" value="Globin-like_sf"/>
</dbReference>
<comment type="cofactor">
    <cofactor evidence="7">
        <name>heme</name>
        <dbReference type="ChEBI" id="CHEBI:30413"/>
    </cofactor>
    <text evidence="7">Binds 1 heme group per subunit.</text>
</comment>
<reference evidence="9 10" key="1">
    <citation type="submission" date="2014-04" db="EMBL/GenBank/DDBJ databases">
        <title>Genome assembly of Hyalangium minutum DSM 14724.</title>
        <authorList>
            <person name="Sharma G."/>
            <person name="Subramanian S."/>
        </authorList>
    </citation>
    <scope>NUCLEOTIDE SEQUENCE [LARGE SCALE GENOMIC DNA]</scope>
    <source>
        <strain evidence="9 10">DSM 14724</strain>
    </source>
</reference>
<dbReference type="EMBL" id="JMCB01000022">
    <property type="protein sequence ID" value="KFE62327.1"/>
    <property type="molecule type" value="Genomic_DNA"/>
</dbReference>
<dbReference type="PIRSF" id="PIRSF002030">
    <property type="entry name" value="Globin_Protozoa/Cyanobacteria"/>
    <property type="match status" value="1"/>
</dbReference>
<dbReference type="InterPro" id="IPR012292">
    <property type="entry name" value="Globin/Proto"/>
</dbReference>
<dbReference type="GO" id="GO:0046872">
    <property type="term" value="F:metal ion binding"/>
    <property type="evidence" value="ECO:0007669"/>
    <property type="project" value="UniProtKB-UniRule"/>
</dbReference>
<gene>
    <name evidence="9" type="ORF">DB31_4037</name>
</gene>
<keyword evidence="5 6" id="KW-0408">Iron</keyword>
<sequence>MERAFEQRGGVQAVQPVGGEQKGSLFEQIGGPKAMEAAVELFYRRVLMDERISPFFEGVDMERQAAKQQAFLTMVCGGPHNYTGMDMRKGHAHLVKRGLNDAHFDAVAEHLGGTLEELGVARLLIEQVLKAAESMRADVLNR</sequence>
<feature type="binding site" description="distal binding residue" evidence="8">
    <location>
        <position position="91"/>
    </location>
    <ligand>
        <name>heme</name>
        <dbReference type="ChEBI" id="CHEBI:30413"/>
    </ligand>
    <ligandPart>
        <name>Fe</name>
        <dbReference type="ChEBI" id="CHEBI:18248"/>
    </ligandPart>
</feature>
<dbReference type="AlphaFoldDB" id="A0A085W3R4"/>
<dbReference type="STRING" id="394096.DB31_4037"/>
<organism evidence="9 10">
    <name type="scientific">Hyalangium minutum</name>
    <dbReference type="NCBI Taxonomy" id="394096"/>
    <lineage>
        <taxon>Bacteria</taxon>
        <taxon>Pseudomonadati</taxon>
        <taxon>Myxococcota</taxon>
        <taxon>Myxococcia</taxon>
        <taxon>Myxococcales</taxon>
        <taxon>Cystobacterineae</taxon>
        <taxon>Archangiaceae</taxon>
        <taxon>Hyalangium</taxon>
    </lineage>
</organism>
<evidence type="ECO:0000256" key="1">
    <source>
        <dbReference type="ARBA" id="ARBA00009660"/>
    </source>
</evidence>
<dbReference type="Proteomes" id="UP000028725">
    <property type="component" value="Unassembled WGS sequence"/>
</dbReference>
<keyword evidence="10" id="KW-1185">Reference proteome</keyword>
<dbReference type="CDD" id="cd00454">
    <property type="entry name" value="TrHb1_N"/>
    <property type="match status" value="1"/>
</dbReference>
<keyword evidence="6" id="KW-0561">Oxygen transport</keyword>
<dbReference type="SUPFAM" id="SSF46458">
    <property type="entry name" value="Globin-like"/>
    <property type="match status" value="1"/>
</dbReference>
<protein>
    <recommendedName>
        <fullName evidence="6">Group 1 truncated hemoglobin</fullName>
    </recommendedName>
</protein>
<dbReference type="GO" id="GO:0019825">
    <property type="term" value="F:oxygen binding"/>
    <property type="evidence" value="ECO:0007669"/>
    <property type="project" value="InterPro"/>
</dbReference>
<comment type="similarity">
    <text evidence="1 6">Belongs to the truncated hemoglobin family. Group I subfamily.</text>
</comment>
<proteinExistence type="inferred from homology"/>
<keyword evidence="3 6" id="KW-0349">Heme</keyword>
<feature type="binding site" description="proximal binding residue" evidence="7">
    <location>
        <position position="91"/>
    </location>
    <ligand>
        <name>heme</name>
        <dbReference type="ChEBI" id="CHEBI:30413"/>
    </ligand>
    <ligandPart>
        <name>Fe</name>
        <dbReference type="ChEBI" id="CHEBI:18248"/>
    </ligandPart>
</feature>
<name>A0A085W3R4_9BACT</name>
<dbReference type="RefSeq" id="WP_205628635.1">
    <property type="nucleotide sequence ID" value="NZ_JMCB01000022.1"/>
</dbReference>
<dbReference type="InterPro" id="IPR016339">
    <property type="entry name" value="Hemoglobin_trunc_I"/>
</dbReference>
<comment type="caution">
    <text evidence="9">The sequence shown here is derived from an EMBL/GenBank/DDBJ whole genome shotgun (WGS) entry which is preliminary data.</text>
</comment>
<evidence type="ECO:0000256" key="3">
    <source>
        <dbReference type="ARBA" id="ARBA00022617"/>
    </source>
</evidence>
<evidence type="ECO:0000313" key="9">
    <source>
        <dbReference type="EMBL" id="KFE62327.1"/>
    </source>
</evidence>
<dbReference type="PATRIC" id="fig|394096.3.peg.7772"/>
<dbReference type="InterPro" id="IPR001486">
    <property type="entry name" value="Hemoglobin_trunc"/>
</dbReference>
<evidence type="ECO:0000256" key="4">
    <source>
        <dbReference type="ARBA" id="ARBA00022723"/>
    </source>
</evidence>
<dbReference type="Gene3D" id="1.10.490.10">
    <property type="entry name" value="Globins"/>
    <property type="match status" value="1"/>
</dbReference>
<keyword evidence="2 6" id="KW-0813">Transport</keyword>
<evidence type="ECO:0000256" key="6">
    <source>
        <dbReference type="PIRNR" id="PIRNR002030"/>
    </source>
</evidence>
<dbReference type="Pfam" id="PF01152">
    <property type="entry name" value="Bac_globin"/>
    <property type="match status" value="1"/>
</dbReference>
<keyword evidence="4 6" id="KW-0479">Metal-binding</keyword>
<evidence type="ECO:0000313" key="10">
    <source>
        <dbReference type="Proteomes" id="UP000028725"/>
    </source>
</evidence>
<accession>A0A085W3R4</accession>
<dbReference type="GO" id="GO:0005344">
    <property type="term" value="F:oxygen carrier activity"/>
    <property type="evidence" value="ECO:0007669"/>
    <property type="project" value="UniProtKB-UniRule"/>
</dbReference>
<evidence type="ECO:0000256" key="8">
    <source>
        <dbReference type="PIRSR" id="PIRSR601486-1"/>
    </source>
</evidence>
<dbReference type="GO" id="GO:0020037">
    <property type="term" value="F:heme binding"/>
    <property type="evidence" value="ECO:0007669"/>
    <property type="project" value="InterPro"/>
</dbReference>
<evidence type="ECO:0000256" key="5">
    <source>
        <dbReference type="ARBA" id="ARBA00023004"/>
    </source>
</evidence>
<evidence type="ECO:0000256" key="2">
    <source>
        <dbReference type="ARBA" id="ARBA00022448"/>
    </source>
</evidence>